<evidence type="ECO:0000313" key="5">
    <source>
        <dbReference type="EMBL" id="XBH15318.1"/>
    </source>
</evidence>
<dbReference type="RefSeq" id="WP_348269258.1">
    <property type="nucleotide sequence ID" value="NZ_CP121194.1"/>
</dbReference>
<gene>
    <name evidence="4" type="ORF">P4G45_13045</name>
    <name evidence="5" type="ORF">P8936_13455</name>
</gene>
<accession>A0AAU7D1X5</accession>
<keyword evidence="2" id="KW-1133">Transmembrane helix</keyword>
<dbReference type="InterPro" id="IPR007730">
    <property type="entry name" value="SPOR-like_dom"/>
</dbReference>
<dbReference type="KEGG" id="epl:P4G45_13045"/>
<feature type="transmembrane region" description="Helical" evidence="2">
    <location>
        <begin position="27"/>
        <end position="49"/>
    </location>
</feature>
<dbReference type="GO" id="GO:0042834">
    <property type="term" value="F:peptidoglycan binding"/>
    <property type="evidence" value="ECO:0007669"/>
    <property type="project" value="InterPro"/>
</dbReference>
<dbReference type="AlphaFoldDB" id="A0AAU7DDJ1"/>
<dbReference type="EMBL" id="CP121195">
    <property type="protein sequence ID" value="XBH15318.1"/>
    <property type="molecule type" value="Genomic_DNA"/>
</dbReference>
<accession>A0AAU7DDJ1</accession>
<dbReference type="Pfam" id="PF05036">
    <property type="entry name" value="SPOR"/>
    <property type="match status" value="1"/>
</dbReference>
<dbReference type="EMBL" id="CP121194">
    <property type="protein sequence ID" value="XBH11779.1"/>
    <property type="molecule type" value="Genomic_DNA"/>
</dbReference>
<keyword evidence="2" id="KW-0472">Membrane</keyword>
<dbReference type="Gene3D" id="3.30.70.1070">
    <property type="entry name" value="Sporulation related repeat"/>
    <property type="match status" value="1"/>
</dbReference>
<feature type="region of interest" description="Disordered" evidence="1">
    <location>
        <begin position="61"/>
        <end position="140"/>
    </location>
</feature>
<dbReference type="InterPro" id="IPR036680">
    <property type="entry name" value="SPOR-like_sf"/>
</dbReference>
<keyword evidence="2" id="KW-0812">Transmembrane</keyword>
<evidence type="ECO:0000259" key="3">
    <source>
        <dbReference type="PROSITE" id="PS51724"/>
    </source>
</evidence>
<organism evidence="5">
    <name type="scientific">Edaphobacter paludis</name>
    <dbReference type="NCBI Taxonomy" id="3035702"/>
    <lineage>
        <taxon>Bacteria</taxon>
        <taxon>Pseudomonadati</taxon>
        <taxon>Acidobacteriota</taxon>
        <taxon>Terriglobia</taxon>
        <taxon>Terriglobales</taxon>
        <taxon>Acidobacteriaceae</taxon>
        <taxon>Edaphobacter</taxon>
    </lineage>
</organism>
<dbReference type="SUPFAM" id="SSF110997">
    <property type="entry name" value="Sporulation related repeat"/>
    <property type="match status" value="1"/>
</dbReference>
<evidence type="ECO:0000256" key="2">
    <source>
        <dbReference type="SAM" id="Phobius"/>
    </source>
</evidence>
<reference evidence="5" key="1">
    <citation type="submission" date="2023-03" db="EMBL/GenBank/DDBJ databases">
        <title>Edaphobacter sp.</title>
        <authorList>
            <person name="Huber K.J."/>
            <person name="Papendorf J."/>
            <person name="Pilke C."/>
            <person name="Bunk B."/>
            <person name="Sproeer C."/>
            <person name="Pester M."/>
        </authorList>
    </citation>
    <scope>NUCLEOTIDE SEQUENCE</scope>
    <source>
        <strain evidence="4">DSM 109919</strain>
        <strain evidence="5">DSM 109920</strain>
    </source>
</reference>
<feature type="compositionally biased region" description="Low complexity" evidence="1">
    <location>
        <begin position="84"/>
        <end position="96"/>
    </location>
</feature>
<dbReference type="PROSITE" id="PS51724">
    <property type="entry name" value="SPOR"/>
    <property type="match status" value="1"/>
</dbReference>
<name>A0AAU7DDJ1_9BACT</name>
<protein>
    <submittedName>
        <fullName evidence="5">SPOR domain-containing protein</fullName>
    </submittedName>
</protein>
<evidence type="ECO:0000256" key="1">
    <source>
        <dbReference type="SAM" id="MobiDB-lite"/>
    </source>
</evidence>
<feature type="domain" description="SPOR" evidence="3">
    <location>
        <begin position="139"/>
        <end position="213"/>
    </location>
</feature>
<feature type="compositionally biased region" description="Polar residues" evidence="1">
    <location>
        <begin position="129"/>
        <end position="139"/>
    </location>
</feature>
<sequence>MYSRNRDMEEDDEPVARDREMTLGTSFIVGIFFALVLICAIFFAFGYSLGRRSALPASGVAAPAPAASTDTDGSASKPASGIPESQASSTNSSADDNSADSSDEQQPPPEAKHASVAPPAKAAVRPTPVSRTTAPSATNAGAGETVVQVAAVSRQGDADMLMSALKRHGYNAAVHQSPQDKLLHVQIGPFATKKDAEVMRQRLIGDGYNAIVK</sequence>
<evidence type="ECO:0000313" key="4">
    <source>
        <dbReference type="EMBL" id="XBH11779.1"/>
    </source>
</evidence>
<proteinExistence type="predicted"/>